<organism evidence="2 3">
    <name type="scientific">Crepidotus variabilis</name>
    <dbReference type="NCBI Taxonomy" id="179855"/>
    <lineage>
        <taxon>Eukaryota</taxon>
        <taxon>Fungi</taxon>
        <taxon>Dikarya</taxon>
        <taxon>Basidiomycota</taxon>
        <taxon>Agaricomycotina</taxon>
        <taxon>Agaricomycetes</taxon>
        <taxon>Agaricomycetidae</taxon>
        <taxon>Agaricales</taxon>
        <taxon>Agaricineae</taxon>
        <taxon>Crepidotaceae</taxon>
        <taxon>Crepidotus</taxon>
    </lineage>
</organism>
<evidence type="ECO:0000256" key="1">
    <source>
        <dbReference type="SAM" id="MobiDB-lite"/>
    </source>
</evidence>
<dbReference type="OrthoDB" id="1638493at2759"/>
<keyword evidence="3" id="KW-1185">Reference proteome</keyword>
<evidence type="ECO:0000313" key="2">
    <source>
        <dbReference type="EMBL" id="KAF9532148.1"/>
    </source>
</evidence>
<dbReference type="Proteomes" id="UP000807306">
    <property type="component" value="Unassembled WGS sequence"/>
</dbReference>
<dbReference type="AlphaFoldDB" id="A0A9P6EM04"/>
<accession>A0A9P6EM04</accession>
<dbReference type="EMBL" id="MU157832">
    <property type="protein sequence ID" value="KAF9532148.1"/>
    <property type="molecule type" value="Genomic_DNA"/>
</dbReference>
<name>A0A9P6EM04_9AGAR</name>
<reference evidence="2" key="1">
    <citation type="submission" date="2020-11" db="EMBL/GenBank/DDBJ databases">
        <authorList>
            <consortium name="DOE Joint Genome Institute"/>
            <person name="Ahrendt S."/>
            <person name="Riley R."/>
            <person name="Andreopoulos W."/>
            <person name="Labutti K."/>
            <person name="Pangilinan J."/>
            <person name="Ruiz-Duenas F.J."/>
            <person name="Barrasa J.M."/>
            <person name="Sanchez-Garcia M."/>
            <person name="Camarero S."/>
            <person name="Miyauchi S."/>
            <person name="Serrano A."/>
            <person name="Linde D."/>
            <person name="Babiker R."/>
            <person name="Drula E."/>
            <person name="Ayuso-Fernandez I."/>
            <person name="Pacheco R."/>
            <person name="Padilla G."/>
            <person name="Ferreira P."/>
            <person name="Barriuso J."/>
            <person name="Kellner H."/>
            <person name="Castanera R."/>
            <person name="Alfaro M."/>
            <person name="Ramirez L."/>
            <person name="Pisabarro A.G."/>
            <person name="Kuo A."/>
            <person name="Tritt A."/>
            <person name="Lipzen A."/>
            <person name="He G."/>
            <person name="Yan M."/>
            <person name="Ng V."/>
            <person name="Cullen D."/>
            <person name="Martin F."/>
            <person name="Rosso M.-N."/>
            <person name="Henrissat B."/>
            <person name="Hibbett D."/>
            <person name="Martinez A.T."/>
            <person name="Grigoriev I.V."/>
        </authorList>
    </citation>
    <scope>NUCLEOTIDE SEQUENCE</scope>
    <source>
        <strain evidence="2">CBS 506.95</strain>
    </source>
</reference>
<gene>
    <name evidence="2" type="ORF">CPB83DRAFT_660321</name>
</gene>
<proteinExistence type="predicted"/>
<sequence length="555" mass="61378">MSLDIKIVPFNDVLDLFGEPDASSAYSLSGHVAVSVSSPFSLFDFKRSTRLLLQSLSLTFEGHSEIFTPSTGYSAVRLCTMTHDLIYGEPIELSNDGHDNRDRPCAWNIVFNLPIPGWLPASNSHGIDDVGVRYNLFATARFATIDEDHHASWSPFSALCSPFRSRNRTAETLKAINLRRFIAAPGPSNEPSEASMCNFLINSTPIASKTQRKFPSEILSKIQVLVSTSEYIDMDATEFPLSVRLRTKDLSAEECSKIQLKHIVVDITQTEKFRARSSPGYLAQYPVPPKNLQPPNVPLRDPSAMSTVFEIGMFSPSHLTNAIARTFSLLPATESGKYVLGENNYCFKDDPEEETPTWYTINTSLPFDTRSSNEIDSDELSWAGQLDLRPSSSGPLFDVHHDVSISLTCTYDLEDGEVAEDSLKFKVPIAFGKVPAPVPSRHWTPTSSTSTMDGQPAPIYGPQVDLSSSALPAYSQLYDRNGDRKIDYSIPLPLYTPRTSTSKEQAQISLVSPLPFAFDPSTSNVDGEKQPKLNHLFSSHPDLPSSTNIRRPSII</sequence>
<evidence type="ECO:0000313" key="3">
    <source>
        <dbReference type="Proteomes" id="UP000807306"/>
    </source>
</evidence>
<feature type="region of interest" description="Disordered" evidence="1">
    <location>
        <begin position="535"/>
        <end position="555"/>
    </location>
</feature>
<protein>
    <submittedName>
        <fullName evidence="2">Uncharacterized protein</fullName>
    </submittedName>
</protein>
<comment type="caution">
    <text evidence="2">The sequence shown here is derived from an EMBL/GenBank/DDBJ whole genome shotgun (WGS) entry which is preliminary data.</text>
</comment>
<feature type="compositionally biased region" description="Polar residues" evidence="1">
    <location>
        <begin position="544"/>
        <end position="555"/>
    </location>
</feature>